<keyword evidence="6 11" id="KW-0812">Transmembrane</keyword>
<proteinExistence type="inferred from homology"/>
<evidence type="ECO:0000256" key="7">
    <source>
        <dbReference type="ARBA" id="ARBA00022971"/>
    </source>
</evidence>
<protein>
    <recommendedName>
        <fullName evidence="4 11">Plasma membrane fusion protein PRM1</fullName>
    </recommendedName>
</protein>
<feature type="transmembrane region" description="Helical" evidence="11">
    <location>
        <begin position="397"/>
        <end position="421"/>
    </location>
</feature>
<reference evidence="13" key="1">
    <citation type="submission" date="2016-03" db="EMBL/GenBank/DDBJ databases">
        <authorList>
            <person name="Devillers Hugo."/>
        </authorList>
    </citation>
    <scope>NUCLEOTIDE SEQUENCE [LARGE SCALE GENOMIC DNA]</scope>
</reference>
<dbReference type="AlphaFoldDB" id="A0A1G4K5K8"/>
<keyword evidence="9 11" id="KW-0472">Membrane</keyword>
<keyword evidence="8 11" id="KW-1133">Transmembrane helix</keyword>
<dbReference type="OrthoDB" id="5356111at2759"/>
<dbReference type="PANTHER" id="PTHR31030">
    <property type="entry name" value="PLASMA MEMBRANE FUSION PROTEIN PRM1"/>
    <property type="match status" value="1"/>
</dbReference>
<evidence type="ECO:0000256" key="4">
    <source>
        <dbReference type="ARBA" id="ARBA00017621"/>
    </source>
</evidence>
<organism evidence="12 13">
    <name type="scientific">Lachancea meyersii CBS 8951</name>
    <dbReference type="NCBI Taxonomy" id="1266667"/>
    <lineage>
        <taxon>Eukaryota</taxon>
        <taxon>Fungi</taxon>
        <taxon>Dikarya</taxon>
        <taxon>Ascomycota</taxon>
        <taxon>Saccharomycotina</taxon>
        <taxon>Saccharomycetes</taxon>
        <taxon>Saccharomycetales</taxon>
        <taxon>Saccharomycetaceae</taxon>
        <taxon>Lachancea</taxon>
    </lineage>
</organism>
<evidence type="ECO:0000256" key="9">
    <source>
        <dbReference type="ARBA" id="ARBA00023136"/>
    </source>
</evidence>
<keyword evidence="13" id="KW-1185">Reference proteome</keyword>
<evidence type="ECO:0000256" key="6">
    <source>
        <dbReference type="ARBA" id="ARBA00022692"/>
    </source>
</evidence>
<comment type="subcellular location">
    <subcellularLocation>
        <location evidence="2 11">Cell membrane</location>
        <topology evidence="2 11">Multi-pass membrane protein</topology>
    </subcellularLocation>
</comment>
<evidence type="ECO:0000256" key="8">
    <source>
        <dbReference type="ARBA" id="ARBA00022989"/>
    </source>
</evidence>
<evidence type="ECO:0000256" key="3">
    <source>
        <dbReference type="ARBA" id="ARBA00010780"/>
    </source>
</evidence>
<evidence type="ECO:0000256" key="11">
    <source>
        <dbReference type="RuleBase" id="RU366035"/>
    </source>
</evidence>
<keyword evidence="7 11" id="KW-0184">Conjugation</keyword>
<keyword evidence="5 11" id="KW-1003">Cell membrane</keyword>
<dbReference type="GO" id="GO:0043332">
    <property type="term" value="C:mating projection tip"/>
    <property type="evidence" value="ECO:0007669"/>
    <property type="project" value="UniProtKB-UniRule"/>
</dbReference>
<evidence type="ECO:0000256" key="2">
    <source>
        <dbReference type="ARBA" id="ARBA00004651"/>
    </source>
</evidence>
<feature type="transmembrane region" description="Helical" evidence="11">
    <location>
        <begin position="605"/>
        <end position="629"/>
    </location>
</feature>
<evidence type="ECO:0000313" key="13">
    <source>
        <dbReference type="Proteomes" id="UP000191144"/>
    </source>
</evidence>
<dbReference type="GO" id="GO:0005886">
    <property type="term" value="C:plasma membrane"/>
    <property type="evidence" value="ECO:0007669"/>
    <property type="project" value="UniProtKB-SubCell"/>
</dbReference>
<comment type="caution">
    <text evidence="11">Lacks conserved residue(s) required for the propagation of feature annotation.</text>
</comment>
<sequence>MGLKPYLQLRDRISQVWLNQYTVLLLLIIVKLTLFSISLNNAIASSKMYALNSCNSIDAMYSQLMDSGPQYMCQFGNFLVEQSIKESVKATLKTVSLLVEAGEQVAIFLFDFYFGTYICLATSAVDGAVDVATNTTEKLLDVVNSTLIAVGDDIDSGLEDLSGVINKVLEAVQDVKSFFKGGSSSSDVDSSVNAMNLSIAKLRNMYIPSSIDLKLSELAHKTLNFETVMNKTHAEISVPFDLVRSKISTVNISKLLANNQKLYLPTPNASNGTSTGICSASKADIVKFYAGVSKTISVIVIILVTLLAVGAFAAMVPSVWSEYKQWTRLRRLQDISDEKTAVEGTPWAKTDVIENYQQVFDKWPFAFGKWLASKLTTSIRTRRKIRWCVAYAMSPRALTVLGIALAGLVMCICQFVLLAVAKRALADPKASQVSQAVLSAANASLHDDMARWVLATNDYINASRTQLNSEVFGWSQDATTVLNHTVAAAIDDIDTALADFFNGTLLYGPMTSVVRCTIENKLIKIQKALLWLHDNLHFPIPLIDPAAIQQWARSDNNSAQQQSQQTLINSNAIGPVTAAQKLVQTAKDALNVVLRQFYSATIFELAVALSLLGLWILQWLIAIFFTMVLNPA</sequence>
<evidence type="ECO:0000256" key="5">
    <source>
        <dbReference type="ARBA" id="ARBA00022475"/>
    </source>
</evidence>
<dbReference type="InterPro" id="IPR026777">
    <property type="entry name" value="PRM1"/>
</dbReference>
<dbReference type="PANTHER" id="PTHR31030:SF1">
    <property type="entry name" value="PLASMA MEMBRANE FUSION PROTEIN PRM1"/>
    <property type="match status" value="1"/>
</dbReference>
<comment type="function">
    <text evidence="1 11">Involved in cell fusion during mating by stabilizing the plasma membrane fusion event.</text>
</comment>
<feature type="transmembrane region" description="Helical" evidence="11">
    <location>
        <begin position="296"/>
        <end position="320"/>
    </location>
</feature>
<accession>A0A1G4K5K8</accession>
<feature type="transmembrane region" description="Helical" evidence="11">
    <location>
        <begin position="20"/>
        <end position="39"/>
    </location>
</feature>
<dbReference type="Proteomes" id="UP000191144">
    <property type="component" value="Chromosome G"/>
</dbReference>
<comment type="similarity">
    <text evidence="3 11">Belongs to the PRM1 family.</text>
</comment>
<dbReference type="GO" id="GO:0032220">
    <property type="term" value="P:plasma membrane fusion involved in cytogamy"/>
    <property type="evidence" value="ECO:0007669"/>
    <property type="project" value="TreeGrafter"/>
</dbReference>
<name>A0A1G4K5K8_9SACH</name>
<evidence type="ECO:0000256" key="10">
    <source>
        <dbReference type="ARBA" id="ARBA00023180"/>
    </source>
</evidence>
<evidence type="ECO:0000256" key="1">
    <source>
        <dbReference type="ARBA" id="ARBA00002512"/>
    </source>
</evidence>
<gene>
    <name evidence="12" type="ORF">LAME_0G01816G</name>
</gene>
<keyword evidence="10" id="KW-0325">Glycoprotein</keyword>
<evidence type="ECO:0000313" key="12">
    <source>
        <dbReference type="EMBL" id="SCU99099.1"/>
    </source>
</evidence>
<dbReference type="EMBL" id="LT598484">
    <property type="protein sequence ID" value="SCU99099.1"/>
    <property type="molecule type" value="Genomic_DNA"/>
</dbReference>